<accession>A0AB33BLW8</accession>
<name>A0AB33BLW8_ACIPI</name>
<protein>
    <submittedName>
        <fullName evidence="1">Uncharacterized protein</fullName>
    </submittedName>
</protein>
<reference evidence="1 2" key="1">
    <citation type="submission" date="2016-04" db="EMBL/GenBank/DDBJ databases">
        <title>Complete genome sequencing of OXA-72 bearing Acinetobacter pittii strain IEC338SC.</title>
        <authorList>
            <person name="Brasiliense D.M."/>
            <person name="Lima K.V."/>
            <person name="Souza C.O."/>
            <person name="Dutra L.G."/>
            <person name="Mamizuka E.M."/>
            <person name="Perez-Chaparro P.J."/>
            <person name="McCulloch J.A."/>
        </authorList>
    </citation>
    <scope>NUCLEOTIDE SEQUENCE [LARGE SCALE GENOMIC DNA]</scope>
    <source>
        <strain evidence="1 2">IEC338SC</strain>
    </source>
</reference>
<proteinExistence type="predicted"/>
<organism evidence="1 2">
    <name type="scientific">Acinetobacter pittii</name>
    <name type="common">Acinetobacter genomosp. 3</name>
    <dbReference type="NCBI Taxonomy" id="48296"/>
    <lineage>
        <taxon>Bacteria</taxon>
        <taxon>Pseudomonadati</taxon>
        <taxon>Pseudomonadota</taxon>
        <taxon>Gammaproteobacteria</taxon>
        <taxon>Moraxellales</taxon>
        <taxon>Moraxellaceae</taxon>
        <taxon>Acinetobacter</taxon>
        <taxon>Acinetobacter calcoaceticus/baumannii complex</taxon>
    </lineage>
</organism>
<dbReference type="AlphaFoldDB" id="A0AB33BLW8"/>
<evidence type="ECO:0000313" key="2">
    <source>
        <dbReference type="Proteomes" id="UP000076152"/>
    </source>
</evidence>
<dbReference type="EMBL" id="CP015145">
    <property type="protein sequence ID" value="AMX19782.1"/>
    <property type="molecule type" value="Genomic_DNA"/>
</dbReference>
<sequence>MILLVLGFISIAEAGRGRQPCSGSKGGISHCDGSKFVCKDGSISGSKKICTR</sequence>
<dbReference type="RefSeq" id="WP_420280300.1">
    <property type="nucleotide sequence ID" value="NZ_JBMDLL010000008.1"/>
</dbReference>
<gene>
    <name evidence="1" type="ORF">IEC338SC_2656</name>
</gene>
<dbReference type="Proteomes" id="UP000076152">
    <property type="component" value="Chromosome"/>
</dbReference>
<evidence type="ECO:0000313" key="1">
    <source>
        <dbReference type="EMBL" id="AMX19782.1"/>
    </source>
</evidence>